<evidence type="ECO:0000313" key="5">
    <source>
        <dbReference type="EMBL" id="RMZ68087.1"/>
    </source>
</evidence>
<proteinExistence type="inferred from homology"/>
<dbReference type="OrthoDB" id="19419at2759"/>
<evidence type="ECO:0008006" key="7">
    <source>
        <dbReference type="Google" id="ProtNLM"/>
    </source>
</evidence>
<dbReference type="Gene3D" id="3.30.1120.90">
    <property type="entry name" value="Nucleosome assembly protein"/>
    <property type="match status" value="1"/>
</dbReference>
<reference evidence="5 6" key="1">
    <citation type="journal article" date="2014" name="PLoS ONE">
        <title>De novo Genome Assembly of the Fungal Plant Pathogen Pyrenophora semeniperda.</title>
        <authorList>
            <person name="Soliai M.M."/>
            <person name="Meyer S.E."/>
            <person name="Udall J.A."/>
            <person name="Elzinga D.E."/>
            <person name="Hermansen R.A."/>
            <person name="Bodily P.M."/>
            <person name="Hart A.A."/>
            <person name="Coleman C.E."/>
        </authorList>
    </citation>
    <scope>NUCLEOTIDE SEQUENCE [LARGE SCALE GENOMIC DNA]</scope>
    <source>
        <strain evidence="5 6">CCB06</strain>
        <tissue evidence="5">Mycelium</tissue>
    </source>
</reference>
<keyword evidence="6" id="KW-1185">Reference proteome</keyword>
<protein>
    <recommendedName>
        <fullName evidence="7">Nap family</fullName>
    </recommendedName>
</protein>
<comment type="similarity">
    <text evidence="1 2">Belongs to the nucleosome assembly protein (NAP) family.</text>
</comment>
<dbReference type="Proteomes" id="UP000265663">
    <property type="component" value="Unassembled WGS sequence"/>
</dbReference>
<feature type="compositionally biased region" description="Acidic residues" evidence="4">
    <location>
        <begin position="329"/>
        <end position="345"/>
    </location>
</feature>
<sequence>MKRVHSKSSVLSGKMLILSREYLVKFRGYTRSFEGLSRLGPNTSHDRKLMAVRGFIEIDITGIVAVSDRLVTLADQCCGHRTNTTTEMTEEMAVTFEQLRALEREFEDAELEIIRKAEEIQSPLYKKRADFVAKIPHFWSLVFEQAPQEIDSFIQPTDSDVFAECLDTLEVSRFELDEPNGSPRSFALKLGFTDNEYFEDKFLEKKFWFRKTKDWQGLVSEPVKINWKKGKDLTGGLTDAAYKLGELRRKLAADTASSAARKEETKSKEYKKLAQLLETSTASSVSFFGLFSFVSGYRWVSAQESEQVTKEEKERLEKIKEKIKRGEKLDDEEEDDEEDPQDYQEIEVFPGGDEVATVIAEDMWPNAMKYYQGVFDEDGEDDGDEELSDLDVMDATDDDDDEQEPVDIRALVGKGRKAGQEPPTKKQRKA</sequence>
<feature type="region of interest" description="Disordered" evidence="4">
    <location>
        <begin position="325"/>
        <end position="351"/>
    </location>
</feature>
<name>A0A3M7M0Q0_9PLEO</name>
<accession>A0A3M7M0Q0</accession>
<dbReference type="InterPro" id="IPR037231">
    <property type="entry name" value="NAP-like_sf"/>
</dbReference>
<dbReference type="EMBL" id="KE747814">
    <property type="protein sequence ID" value="RMZ68087.1"/>
    <property type="molecule type" value="Genomic_DNA"/>
</dbReference>
<keyword evidence="3" id="KW-0175">Coiled coil</keyword>
<evidence type="ECO:0000256" key="3">
    <source>
        <dbReference type="SAM" id="Coils"/>
    </source>
</evidence>
<gene>
    <name evidence="5" type="ORF">GMOD_00004265</name>
</gene>
<evidence type="ECO:0000313" key="6">
    <source>
        <dbReference type="Proteomes" id="UP000265663"/>
    </source>
</evidence>
<evidence type="ECO:0000256" key="2">
    <source>
        <dbReference type="RuleBase" id="RU003876"/>
    </source>
</evidence>
<dbReference type="InterPro" id="IPR002164">
    <property type="entry name" value="NAP_family"/>
</dbReference>
<dbReference type="Pfam" id="PF00956">
    <property type="entry name" value="NAP"/>
    <property type="match status" value="1"/>
</dbReference>
<feature type="region of interest" description="Disordered" evidence="4">
    <location>
        <begin position="374"/>
        <end position="430"/>
    </location>
</feature>
<dbReference type="GO" id="GO:0005634">
    <property type="term" value="C:nucleus"/>
    <property type="evidence" value="ECO:0007669"/>
    <property type="project" value="InterPro"/>
</dbReference>
<organism evidence="5 6">
    <name type="scientific">Pyrenophora seminiperda CCB06</name>
    <dbReference type="NCBI Taxonomy" id="1302712"/>
    <lineage>
        <taxon>Eukaryota</taxon>
        <taxon>Fungi</taxon>
        <taxon>Dikarya</taxon>
        <taxon>Ascomycota</taxon>
        <taxon>Pezizomycotina</taxon>
        <taxon>Dothideomycetes</taxon>
        <taxon>Pleosporomycetidae</taxon>
        <taxon>Pleosporales</taxon>
        <taxon>Pleosporineae</taxon>
        <taxon>Pleosporaceae</taxon>
        <taxon>Pyrenophora</taxon>
    </lineage>
</organism>
<evidence type="ECO:0000256" key="4">
    <source>
        <dbReference type="SAM" id="MobiDB-lite"/>
    </source>
</evidence>
<dbReference type="GO" id="GO:0006334">
    <property type="term" value="P:nucleosome assembly"/>
    <property type="evidence" value="ECO:0007669"/>
    <property type="project" value="InterPro"/>
</dbReference>
<evidence type="ECO:0000256" key="1">
    <source>
        <dbReference type="ARBA" id="ARBA00009947"/>
    </source>
</evidence>
<feature type="compositionally biased region" description="Acidic residues" evidence="4">
    <location>
        <begin position="375"/>
        <end position="405"/>
    </location>
</feature>
<dbReference type="PANTHER" id="PTHR11875">
    <property type="entry name" value="TESTIS-SPECIFIC Y-ENCODED PROTEIN"/>
    <property type="match status" value="1"/>
</dbReference>
<dbReference type="AlphaFoldDB" id="A0A3M7M0Q0"/>
<feature type="coiled-coil region" evidence="3">
    <location>
        <begin position="92"/>
        <end position="119"/>
    </location>
</feature>
<dbReference type="SUPFAM" id="SSF143113">
    <property type="entry name" value="NAP-like"/>
    <property type="match status" value="1"/>
</dbReference>